<evidence type="ECO:0000313" key="2">
    <source>
        <dbReference type="Proteomes" id="UP000677244"/>
    </source>
</evidence>
<name>A0ABS3Z3E2_9BACT</name>
<sequence>MLDNDFLIKLEWETIPNALQEIANPETQYFWCDGVMADVEAPDASYTKKFINDKRYLPLQAYVGNDGGTKYKLILHFGPKALSRFARDLSIAECIPDTHASEWFTIDVQNQTIEIQLL</sequence>
<accession>A0ABS3Z3E2</accession>
<proteinExistence type="predicted"/>
<evidence type="ECO:0000313" key="1">
    <source>
        <dbReference type="EMBL" id="MBO9204553.1"/>
    </source>
</evidence>
<comment type="caution">
    <text evidence="1">The sequence shown here is derived from an EMBL/GenBank/DDBJ whole genome shotgun (WGS) entry which is preliminary data.</text>
</comment>
<dbReference type="EMBL" id="JAGHKO010000014">
    <property type="protein sequence ID" value="MBO9204553.1"/>
    <property type="molecule type" value="Genomic_DNA"/>
</dbReference>
<gene>
    <name evidence="1" type="ORF">J7I42_29975</name>
</gene>
<keyword evidence="2" id="KW-1185">Reference proteome</keyword>
<reference evidence="1 2" key="1">
    <citation type="submission" date="2021-03" db="EMBL/GenBank/DDBJ databases">
        <title>Assistant Professor.</title>
        <authorList>
            <person name="Huq M.A."/>
        </authorList>
    </citation>
    <scope>NUCLEOTIDE SEQUENCE [LARGE SCALE GENOMIC DNA]</scope>
    <source>
        <strain evidence="1 2">MAH-29</strain>
    </source>
</reference>
<dbReference type="Proteomes" id="UP000677244">
    <property type="component" value="Unassembled WGS sequence"/>
</dbReference>
<dbReference type="RefSeq" id="WP_209143246.1">
    <property type="nucleotide sequence ID" value="NZ_JAGHKO010000014.1"/>
</dbReference>
<organism evidence="1 2">
    <name type="scientific">Niastella soli</name>
    <dbReference type="NCBI Taxonomy" id="2821487"/>
    <lineage>
        <taxon>Bacteria</taxon>
        <taxon>Pseudomonadati</taxon>
        <taxon>Bacteroidota</taxon>
        <taxon>Chitinophagia</taxon>
        <taxon>Chitinophagales</taxon>
        <taxon>Chitinophagaceae</taxon>
        <taxon>Niastella</taxon>
    </lineage>
</organism>
<protein>
    <submittedName>
        <fullName evidence="1">Uncharacterized protein</fullName>
    </submittedName>
</protein>